<keyword evidence="2" id="KW-1185">Reference proteome</keyword>
<evidence type="ECO:0000313" key="2">
    <source>
        <dbReference type="Proteomes" id="UP000708208"/>
    </source>
</evidence>
<reference evidence="1" key="1">
    <citation type="submission" date="2021-06" db="EMBL/GenBank/DDBJ databases">
        <authorList>
            <person name="Hodson N. C."/>
            <person name="Mongue J. A."/>
            <person name="Jaron S. K."/>
        </authorList>
    </citation>
    <scope>NUCLEOTIDE SEQUENCE</scope>
</reference>
<proteinExistence type="predicted"/>
<feature type="non-terminal residue" evidence="1">
    <location>
        <position position="1"/>
    </location>
</feature>
<name>A0A8J2PJS3_9HEXA</name>
<evidence type="ECO:0000313" key="1">
    <source>
        <dbReference type="EMBL" id="CAG7825254.1"/>
    </source>
</evidence>
<accession>A0A8J2PJS3</accession>
<gene>
    <name evidence="1" type="ORF">AFUS01_LOCUS35377</name>
</gene>
<comment type="caution">
    <text evidence="1">The sequence shown here is derived from an EMBL/GenBank/DDBJ whole genome shotgun (WGS) entry which is preliminary data.</text>
</comment>
<dbReference type="AlphaFoldDB" id="A0A8J2PJS3"/>
<sequence length="55" mass="6223">TAIISRVISPSKHTKRFFKTYNDCLLSSDIYHRLEKITRAEVSVRNSSSGDIIAP</sequence>
<protein>
    <submittedName>
        <fullName evidence="1">Uncharacterized protein</fullName>
    </submittedName>
</protein>
<dbReference type="EMBL" id="CAJVCH010535596">
    <property type="protein sequence ID" value="CAG7825254.1"/>
    <property type="molecule type" value="Genomic_DNA"/>
</dbReference>
<organism evidence="1 2">
    <name type="scientific">Allacma fusca</name>
    <dbReference type="NCBI Taxonomy" id="39272"/>
    <lineage>
        <taxon>Eukaryota</taxon>
        <taxon>Metazoa</taxon>
        <taxon>Ecdysozoa</taxon>
        <taxon>Arthropoda</taxon>
        <taxon>Hexapoda</taxon>
        <taxon>Collembola</taxon>
        <taxon>Symphypleona</taxon>
        <taxon>Sminthuridae</taxon>
        <taxon>Allacma</taxon>
    </lineage>
</organism>
<dbReference type="Proteomes" id="UP000708208">
    <property type="component" value="Unassembled WGS sequence"/>
</dbReference>